<dbReference type="RefSeq" id="WP_209706216.1">
    <property type="nucleotide sequence ID" value="NZ_JAGIOO010000001.1"/>
</dbReference>
<dbReference type="Proteomes" id="UP001519363">
    <property type="component" value="Unassembled WGS sequence"/>
</dbReference>
<dbReference type="NCBIfam" id="TIGR01733">
    <property type="entry name" value="AA-adenyl-dom"/>
    <property type="match status" value="1"/>
</dbReference>
<comment type="caution">
    <text evidence="3">The sequence shown here is derived from an EMBL/GenBank/DDBJ whole genome shotgun (WGS) entry which is preliminary data.</text>
</comment>
<dbReference type="InterPro" id="IPR045851">
    <property type="entry name" value="AMP-bd_C_sf"/>
</dbReference>
<dbReference type="Gene3D" id="3.40.50.980">
    <property type="match status" value="2"/>
</dbReference>
<dbReference type="Pfam" id="PF13193">
    <property type="entry name" value="AMP-binding_C"/>
    <property type="match status" value="1"/>
</dbReference>
<dbReference type="PANTHER" id="PTHR45527">
    <property type="entry name" value="NONRIBOSOMAL PEPTIDE SYNTHETASE"/>
    <property type="match status" value="1"/>
</dbReference>
<evidence type="ECO:0000259" key="2">
    <source>
        <dbReference type="Pfam" id="PF13193"/>
    </source>
</evidence>
<proteinExistence type="predicted"/>
<dbReference type="PRINTS" id="PR00154">
    <property type="entry name" value="AMPBINDING"/>
</dbReference>
<keyword evidence="4" id="KW-1185">Reference proteome</keyword>
<dbReference type="InterPro" id="IPR025110">
    <property type="entry name" value="AMP-bd_C"/>
</dbReference>
<dbReference type="InterPro" id="IPR020845">
    <property type="entry name" value="AMP-binding_CS"/>
</dbReference>
<feature type="domain" description="AMP-dependent synthetase/ligase" evidence="1">
    <location>
        <begin position="21"/>
        <end position="356"/>
    </location>
</feature>
<dbReference type="InterPro" id="IPR020459">
    <property type="entry name" value="AMP-binding"/>
</dbReference>
<dbReference type="SUPFAM" id="SSF56801">
    <property type="entry name" value="Acetyl-CoA synthetase-like"/>
    <property type="match status" value="1"/>
</dbReference>
<dbReference type="EMBL" id="JAGIOO010000001">
    <property type="protein sequence ID" value="MBP2471443.1"/>
    <property type="molecule type" value="Genomic_DNA"/>
</dbReference>
<evidence type="ECO:0000313" key="3">
    <source>
        <dbReference type="EMBL" id="MBP2471443.1"/>
    </source>
</evidence>
<sequence>MAELRGPRAAHPRDTPVDELFRQVARAHPDRVVLRADTGAHTYRELAEGSAHVAAALAGAGVRPGELVAVAVREPWHLLLAVLGVLRAGAAYLPLDRANPPARTALLLADAQARLTLVDGPDPALTGPVLDLTSLPGAPAPVLTGRGGEDLAYVMYTSGSTGQPKGVAVPHRAIARLLMGTDYVRLSGADVIALGANPAFDASTFELWGALLHGATLVAVDRETLLTPFELREFLATNRITTLFLTPALFHLHAHVDPGVFGGLRWLVVGGDALDPVAAAEVLRTAPPTALVNGYGPTECTTFAVAHRVTEADCAGRIPIGRPITGTDAQVLDESGHPAEEGELYLAGDGLALGYLGREQLTAERFPVLDGVRHYRTGDRVRVRPDGLLDFLGRFDDQIKVRGFRVEPGEVEAAVRAVPGIRAAAVLAVAGELVAFVVGEREPGARVGAHLTRTLPHYLVPAAVHELPELPLTANGKVDRAALREGVARV</sequence>
<name>A0ABS5A4E1_9PSEU</name>
<protein>
    <submittedName>
        <fullName evidence="3">Amino acid adenylation domain-containing protein</fullName>
    </submittedName>
</protein>
<evidence type="ECO:0000259" key="1">
    <source>
        <dbReference type="Pfam" id="PF00501"/>
    </source>
</evidence>
<dbReference type="InterPro" id="IPR010071">
    <property type="entry name" value="AA_adenyl_dom"/>
</dbReference>
<dbReference type="InterPro" id="IPR000873">
    <property type="entry name" value="AMP-dep_synth/lig_dom"/>
</dbReference>
<dbReference type="PROSITE" id="PS00455">
    <property type="entry name" value="AMP_BINDING"/>
    <property type="match status" value="1"/>
</dbReference>
<evidence type="ECO:0000313" key="4">
    <source>
        <dbReference type="Proteomes" id="UP001519363"/>
    </source>
</evidence>
<reference evidence="3 4" key="1">
    <citation type="submission" date="2021-03" db="EMBL/GenBank/DDBJ databases">
        <title>Sequencing the genomes of 1000 actinobacteria strains.</title>
        <authorList>
            <person name="Klenk H.-P."/>
        </authorList>
    </citation>
    <scope>NUCLEOTIDE SEQUENCE [LARGE SCALE GENOMIC DNA]</scope>
    <source>
        <strain evidence="3 4">DSM 44580</strain>
    </source>
</reference>
<dbReference type="CDD" id="cd12117">
    <property type="entry name" value="A_NRPS_Srf_like"/>
    <property type="match status" value="1"/>
</dbReference>
<dbReference type="PANTHER" id="PTHR45527:SF1">
    <property type="entry name" value="FATTY ACID SYNTHASE"/>
    <property type="match status" value="1"/>
</dbReference>
<feature type="domain" description="AMP-binding enzyme C-terminal" evidence="2">
    <location>
        <begin position="410"/>
        <end position="477"/>
    </location>
</feature>
<dbReference type="Pfam" id="PF00501">
    <property type="entry name" value="AMP-binding"/>
    <property type="match status" value="1"/>
</dbReference>
<gene>
    <name evidence="3" type="ORF">JOF53_000315</name>
</gene>
<dbReference type="Gene3D" id="2.30.38.10">
    <property type="entry name" value="Luciferase, Domain 3"/>
    <property type="match status" value="1"/>
</dbReference>
<dbReference type="Gene3D" id="3.30.300.30">
    <property type="match status" value="1"/>
</dbReference>
<organism evidence="3 4">
    <name type="scientific">Crossiella equi</name>
    <dbReference type="NCBI Taxonomy" id="130796"/>
    <lineage>
        <taxon>Bacteria</taxon>
        <taxon>Bacillati</taxon>
        <taxon>Actinomycetota</taxon>
        <taxon>Actinomycetes</taxon>
        <taxon>Pseudonocardiales</taxon>
        <taxon>Pseudonocardiaceae</taxon>
        <taxon>Crossiella</taxon>
    </lineage>
</organism>
<accession>A0ABS5A4E1</accession>